<dbReference type="GO" id="GO:0005507">
    <property type="term" value="F:copper ion binding"/>
    <property type="evidence" value="ECO:0007669"/>
    <property type="project" value="InterPro"/>
</dbReference>
<dbReference type="NCBIfam" id="TIGR01409">
    <property type="entry name" value="TAT_signal_seq"/>
    <property type="match status" value="1"/>
</dbReference>
<reference evidence="4 5" key="1">
    <citation type="submission" date="2018-06" db="EMBL/GenBank/DDBJ databases">
        <authorList>
            <consortium name="Pathogen Informatics"/>
            <person name="Doyle S."/>
        </authorList>
    </citation>
    <scope>NUCLEOTIDE SEQUENCE [LARGE SCALE GENOMIC DNA]</scope>
    <source>
        <strain evidence="4 5">NCTC9077</strain>
    </source>
</reference>
<dbReference type="InterPro" id="IPR006311">
    <property type="entry name" value="TAT_signal"/>
</dbReference>
<dbReference type="AlphaFoldDB" id="A0A376VNA2"/>
<dbReference type="Proteomes" id="UP000254495">
    <property type="component" value="Unassembled WGS sequence"/>
</dbReference>
<name>A0A376VNA2_ECOLX</name>
<evidence type="ECO:0000256" key="1">
    <source>
        <dbReference type="ARBA" id="ARBA00022729"/>
    </source>
</evidence>
<dbReference type="InterPro" id="IPR019546">
    <property type="entry name" value="TAT_signal_bac_arc"/>
</dbReference>
<feature type="domain" description="Plastocyanin-like" evidence="3">
    <location>
        <begin position="55"/>
        <end position="97"/>
    </location>
</feature>
<evidence type="ECO:0000313" key="4">
    <source>
        <dbReference type="EMBL" id="STJ13362.1"/>
    </source>
</evidence>
<accession>A0A376VNA2</accession>
<keyword evidence="1 2" id="KW-0732">Signal</keyword>
<sequence>MQRRDFLKYSVALGVASALPLWSRAVFAAERPTLPIPDLLTTDARNRIQLTIGAGQSTFGEKTATTWGYNGNLLGPAVKLQRGKAVTVDIYNQLTERDDVALARAGSTG</sequence>
<evidence type="ECO:0000313" key="5">
    <source>
        <dbReference type="Proteomes" id="UP000254495"/>
    </source>
</evidence>
<dbReference type="PROSITE" id="PS51318">
    <property type="entry name" value="TAT"/>
    <property type="match status" value="1"/>
</dbReference>
<dbReference type="SUPFAM" id="SSF49503">
    <property type="entry name" value="Cupredoxins"/>
    <property type="match status" value="1"/>
</dbReference>
<evidence type="ECO:0000259" key="3">
    <source>
        <dbReference type="Pfam" id="PF07732"/>
    </source>
</evidence>
<feature type="chain" id="PRO_5016722123" evidence="2">
    <location>
        <begin position="29"/>
        <end position="109"/>
    </location>
</feature>
<organism evidence="4 5">
    <name type="scientific">Escherichia coli</name>
    <dbReference type="NCBI Taxonomy" id="562"/>
    <lineage>
        <taxon>Bacteria</taxon>
        <taxon>Pseudomonadati</taxon>
        <taxon>Pseudomonadota</taxon>
        <taxon>Gammaproteobacteria</taxon>
        <taxon>Enterobacterales</taxon>
        <taxon>Enterobacteriaceae</taxon>
        <taxon>Escherichia</taxon>
    </lineage>
</organism>
<protein>
    <submittedName>
        <fullName evidence="4">Multicopper oxidase</fullName>
    </submittedName>
</protein>
<dbReference type="Gene3D" id="2.60.40.420">
    <property type="entry name" value="Cupredoxins - blue copper proteins"/>
    <property type="match status" value="1"/>
</dbReference>
<dbReference type="InterPro" id="IPR008972">
    <property type="entry name" value="Cupredoxin"/>
</dbReference>
<dbReference type="InterPro" id="IPR011707">
    <property type="entry name" value="Cu-oxidase-like_N"/>
</dbReference>
<gene>
    <name evidence="4" type="primary">cueO_3</name>
    <name evidence="4" type="ORF">NCTC9077_05154</name>
</gene>
<dbReference type="EMBL" id="UGCU01000001">
    <property type="protein sequence ID" value="STJ13362.1"/>
    <property type="molecule type" value="Genomic_DNA"/>
</dbReference>
<proteinExistence type="predicted"/>
<evidence type="ECO:0000256" key="2">
    <source>
        <dbReference type="SAM" id="SignalP"/>
    </source>
</evidence>
<dbReference type="Pfam" id="PF07732">
    <property type="entry name" value="Cu-oxidase_3"/>
    <property type="match status" value="1"/>
</dbReference>
<feature type="signal peptide" evidence="2">
    <location>
        <begin position="1"/>
        <end position="28"/>
    </location>
</feature>